<dbReference type="GO" id="GO:0004252">
    <property type="term" value="F:serine-type endopeptidase activity"/>
    <property type="evidence" value="ECO:0007669"/>
    <property type="project" value="UniProtKB-UniRule"/>
</dbReference>
<dbReference type="GO" id="GO:0006508">
    <property type="term" value="P:proteolysis"/>
    <property type="evidence" value="ECO:0007669"/>
    <property type="project" value="UniProtKB-KW"/>
</dbReference>
<dbReference type="PANTHER" id="PTHR43806">
    <property type="entry name" value="PEPTIDASE S8"/>
    <property type="match status" value="1"/>
</dbReference>
<feature type="active site" description="Charge relay system" evidence="5">
    <location>
        <position position="171"/>
    </location>
</feature>
<feature type="domain" description="Peptidase S8/S53" evidence="7">
    <location>
        <begin position="169"/>
        <end position="376"/>
    </location>
</feature>
<dbReference type="PROSITE" id="PS00136">
    <property type="entry name" value="SUBTILASE_ASP"/>
    <property type="match status" value="1"/>
</dbReference>
<dbReference type="Proteomes" id="UP000502756">
    <property type="component" value="Chromosome"/>
</dbReference>
<dbReference type="SUPFAM" id="SSF52743">
    <property type="entry name" value="Subtilisin-like"/>
    <property type="match status" value="1"/>
</dbReference>
<reference evidence="9 10" key="1">
    <citation type="submission" date="2020-05" db="EMBL/GenBank/DDBJ databases">
        <title>Genome sequencing of Spirosoma sp. TS118.</title>
        <authorList>
            <person name="Lee J.-H."/>
            <person name="Jeong S."/>
            <person name="Zhao L."/>
            <person name="Jung J.-H."/>
            <person name="Kim M.-K."/>
            <person name="Lim S."/>
        </authorList>
    </citation>
    <scope>NUCLEOTIDE SEQUENCE [LARGE SCALE GENOMIC DNA]</scope>
    <source>
        <strain evidence="9 10">TS118</strain>
    </source>
</reference>
<dbReference type="Gene3D" id="3.30.70.80">
    <property type="entry name" value="Peptidase S8 propeptide/proteinase inhibitor I9"/>
    <property type="match status" value="1"/>
</dbReference>
<keyword evidence="2 5" id="KW-0645">Protease</keyword>
<dbReference type="InterPro" id="IPR036852">
    <property type="entry name" value="Peptidase_S8/S53_dom_sf"/>
</dbReference>
<keyword evidence="4 5" id="KW-0720">Serine protease</keyword>
<feature type="active site" description="Charge relay system" evidence="5">
    <location>
        <position position="366"/>
    </location>
</feature>
<dbReference type="InterPro" id="IPR023828">
    <property type="entry name" value="Peptidase_S8_Ser-AS"/>
</dbReference>
<dbReference type="InterPro" id="IPR000209">
    <property type="entry name" value="Peptidase_S8/S53_dom"/>
</dbReference>
<keyword evidence="3 5" id="KW-0378">Hydrolase</keyword>
<protein>
    <submittedName>
        <fullName evidence="9">S8 family serine peptidase</fullName>
    </submittedName>
</protein>
<dbReference type="InterPro" id="IPR050131">
    <property type="entry name" value="Peptidase_S8_subtilisin-like"/>
</dbReference>
<dbReference type="GO" id="GO:0005615">
    <property type="term" value="C:extracellular space"/>
    <property type="evidence" value="ECO:0007669"/>
    <property type="project" value="TreeGrafter"/>
</dbReference>
<evidence type="ECO:0000259" key="7">
    <source>
        <dbReference type="Pfam" id="PF00082"/>
    </source>
</evidence>
<accession>A0A6M5Y6M1</accession>
<evidence type="ECO:0000256" key="3">
    <source>
        <dbReference type="ARBA" id="ARBA00022801"/>
    </source>
</evidence>
<dbReference type="PANTHER" id="PTHR43806:SF66">
    <property type="entry name" value="SERIN ENDOPEPTIDASE"/>
    <property type="match status" value="1"/>
</dbReference>
<name>A0A6M5Y6M1_9BACT</name>
<evidence type="ECO:0000256" key="1">
    <source>
        <dbReference type="ARBA" id="ARBA00011073"/>
    </source>
</evidence>
<dbReference type="InterPro" id="IPR010259">
    <property type="entry name" value="S8pro/Inhibitor_I9"/>
</dbReference>
<evidence type="ECO:0000256" key="6">
    <source>
        <dbReference type="RuleBase" id="RU003355"/>
    </source>
</evidence>
<dbReference type="InterPro" id="IPR022398">
    <property type="entry name" value="Peptidase_S8_His-AS"/>
</dbReference>
<evidence type="ECO:0000256" key="2">
    <source>
        <dbReference type="ARBA" id="ARBA00022670"/>
    </source>
</evidence>
<dbReference type="PROSITE" id="PS00138">
    <property type="entry name" value="SUBTILASE_SER"/>
    <property type="match status" value="1"/>
</dbReference>
<dbReference type="EMBL" id="CP053435">
    <property type="protein sequence ID" value="QJW88703.1"/>
    <property type="molecule type" value="Genomic_DNA"/>
</dbReference>
<keyword evidence="10" id="KW-1185">Reference proteome</keyword>
<evidence type="ECO:0000259" key="8">
    <source>
        <dbReference type="Pfam" id="PF05922"/>
    </source>
</evidence>
<feature type="domain" description="Inhibitor I9" evidence="8">
    <location>
        <begin position="49"/>
        <end position="131"/>
    </location>
</feature>
<dbReference type="InterPro" id="IPR015500">
    <property type="entry name" value="Peptidase_S8_subtilisin-rel"/>
</dbReference>
<feature type="active site" description="Charge relay system" evidence="5">
    <location>
        <position position="208"/>
    </location>
</feature>
<evidence type="ECO:0000256" key="4">
    <source>
        <dbReference type="ARBA" id="ARBA00022825"/>
    </source>
</evidence>
<dbReference type="KEGG" id="stae:HNV11_04580"/>
<comment type="similarity">
    <text evidence="1 5 6">Belongs to the peptidase S8 family.</text>
</comment>
<dbReference type="Pfam" id="PF05922">
    <property type="entry name" value="Inhibitor_I9"/>
    <property type="match status" value="1"/>
</dbReference>
<evidence type="ECO:0000256" key="5">
    <source>
        <dbReference type="PROSITE-ProRule" id="PRU01240"/>
    </source>
</evidence>
<sequence>MRLTRNLVLGTVLTAAALLLNGCQPNSPDGPVSTPPPTTGARVGSFEGRYVVSFKDEVRNALPSGDYATETAAARQYILQFLALRGIRVDEMTQVYGSTIVGFAARLSAEAVARLSSSPIIEAVEPDGPVALIFPKAEGVTTSDVQTVPWGITAVGGSVNYVGSAVAWVIDTGIDLTHPDLNVNASRGYNAFTDGSPDAASLNDLNGHGSHVSGTIAAKNNGFGVVGVAAGAQVIPVKVLNSAGSGSYSGVIAGVNYVGANGKKGDVANMSLGGSPYTALDNAVKNAAAKGIYFSLAAGNDADKANNHSPARANGTNIRTVSAHDVNSVFAYFSNYGNPPIEYAAPGVSVYSTFKDGGYTTYSGTSMAAPHVAGIMLANGAGKVYKKGRVTGDYDSNADYKASRVP</sequence>
<dbReference type="Gene3D" id="3.40.50.200">
    <property type="entry name" value="Peptidase S8/S53 domain"/>
    <property type="match status" value="1"/>
</dbReference>
<dbReference type="InterPro" id="IPR023827">
    <property type="entry name" value="Peptidase_S8_Asp-AS"/>
</dbReference>
<organism evidence="9 10">
    <name type="scientific">Spirosoma taeanense</name>
    <dbReference type="NCBI Taxonomy" id="2735870"/>
    <lineage>
        <taxon>Bacteria</taxon>
        <taxon>Pseudomonadati</taxon>
        <taxon>Bacteroidota</taxon>
        <taxon>Cytophagia</taxon>
        <taxon>Cytophagales</taxon>
        <taxon>Cytophagaceae</taxon>
        <taxon>Spirosoma</taxon>
    </lineage>
</organism>
<dbReference type="Pfam" id="PF00082">
    <property type="entry name" value="Peptidase_S8"/>
    <property type="match status" value="1"/>
</dbReference>
<dbReference type="PROSITE" id="PS51892">
    <property type="entry name" value="SUBTILASE"/>
    <property type="match status" value="1"/>
</dbReference>
<proteinExistence type="inferred from homology"/>
<gene>
    <name evidence="9" type="ORF">HNV11_04580</name>
</gene>
<dbReference type="InterPro" id="IPR037045">
    <property type="entry name" value="S8pro/Inhibitor_I9_sf"/>
</dbReference>
<dbReference type="PRINTS" id="PR00723">
    <property type="entry name" value="SUBTILISIN"/>
</dbReference>
<evidence type="ECO:0000313" key="10">
    <source>
        <dbReference type="Proteomes" id="UP000502756"/>
    </source>
</evidence>
<dbReference type="AlphaFoldDB" id="A0A6M5Y6M1"/>
<dbReference type="RefSeq" id="WP_171738541.1">
    <property type="nucleotide sequence ID" value="NZ_CP053435.1"/>
</dbReference>
<dbReference type="SUPFAM" id="SSF54897">
    <property type="entry name" value="Protease propeptides/inhibitors"/>
    <property type="match status" value="1"/>
</dbReference>
<evidence type="ECO:0000313" key="9">
    <source>
        <dbReference type="EMBL" id="QJW88703.1"/>
    </source>
</evidence>
<dbReference type="PROSITE" id="PS00137">
    <property type="entry name" value="SUBTILASE_HIS"/>
    <property type="match status" value="1"/>
</dbReference>